<reference evidence="3" key="1">
    <citation type="journal article" date="2022" name="bioRxiv">
        <title>Sequencing and chromosome-scale assembly of the giantPleurodeles waltlgenome.</title>
        <authorList>
            <person name="Brown T."/>
            <person name="Elewa A."/>
            <person name="Iarovenko S."/>
            <person name="Subramanian E."/>
            <person name="Araus A.J."/>
            <person name="Petzold A."/>
            <person name="Susuki M."/>
            <person name="Suzuki K.-i.T."/>
            <person name="Hayashi T."/>
            <person name="Toyoda A."/>
            <person name="Oliveira C."/>
            <person name="Osipova E."/>
            <person name="Leigh N.D."/>
            <person name="Simon A."/>
            <person name="Yun M.H."/>
        </authorList>
    </citation>
    <scope>NUCLEOTIDE SEQUENCE</scope>
    <source>
        <strain evidence="3">20211129_DDA</strain>
        <tissue evidence="3">Liver</tissue>
    </source>
</reference>
<evidence type="ECO:0000256" key="2">
    <source>
        <dbReference type="SAM" id="SignalP"/>
    </source>
</evidence>
<evidence type="ECO:0000313" key="3">
    <source>
        <dbReference type="EMBL" id="KAJ1109433.1"/>
    </source>
</evidence>
<feature type="chain" id="PRO_5043485069" description="Secreted protein" evidence="2">
    <location>
        <begin position="17"/>
        <end position="170"/>
    </location>
</feature>
<gene>
    <name evidence="3" type="ORF">NDU88_006794</name>
</gene>
<name>A0AAV7N091_PLEWA</name>
<dbReference type="Proteomes" id="UP001066276">
    <property type="component" value="Chromosome 9"/>
</dbReference>
<protein>
    <recommendedName>
        <fullName evidence="5">Secreted protein</fullName>
    </recommendedName>
</protein>
<comment type="caution">
    <text evidence="3">The sequence shown here is derived from an EMBL/GenBank/DDBJ whole genome shotgun (WGS) entry which is preliminary data.</text>
</comment>
<keyword evidence="4" id="KW-1185">Reference proteome</keyword>
<feature type="signal peptide" evidence="2">
    <location>
        <begin position="1"/>
        <end position="16"/>
    </location>
</feature>
<keyword evidence="2" id="KW-0732">Signal</keyword>
<dbReference type="AlphaFoldDB" id="A0AAV7N091"/>
<evidence type="ECO:0008006" key="5">
    <source>
        <dbReference type="Google" id="ProtNLM"/>
    </source>
</evidence>
<sequence length="170" mass="18819">MFCCCPVLLLRSVVTAALVGAWCPARVETPVGQCASSNRLQRWAPRGRDPRHPVALRGASRPTWPRAACAVPRSCQIHLCTLWSPGDMYCPGGCQCLRVFTTLFCPEGDKNEEEERGGQGKGGAQARPRYFFLWRRQQHTSRAPSYRPMLQSRAVPKSAVEQGPRAPVLA</sequence>
<accession>A0AAV7N091</accession>
<organism evidence="3 4">
    <name type="scientific">Pleurodeles waltl</name>
    <name type="common">Iberian ribbed newt</name>
    <dbReference type="NCBI Taxonomy" id="8319"/>
    <lineage>
        <taxon>Eukaryota</taxon>
        <taxon>Metazoa</taxon>
        <taxon>Chordata</taxon>
        <taxon>Craniata</taxon>
        <taxon>Vertebrata</taxon>
        <taxon>Euteleostomi</taxon>
        <taxon>Amphibia</taxon>
        <taxon>Batrachia</taxon>
        <taxon>Caudata</taxon>
        <taxon>Salamandroidea</taxon>
        <taxon>Salamandridae</taxon>
        <taxon>Pleurodelinae</taxon>
        <taxon>Pleurodeles</taxon>
    </lineage>
</organism>
<evidence type="ECO:0000313" key="4">
    <source>
        <dbReference type="Proteomes" id="UP001066276"/>
    </source>
</evidence>
<proteinExistence type="predicted"/>
<dbReference type="EMBL" id="JANPWB010000013">
    <property type="protein sequence ID" value="KAJ1109433.1"/>
    <property type="molecule type" value="Genomic_DNA"/>
</dbReference>
<feature type="region of interest" description="Disordered" evidence="1">
    <location>
        <begin position="140"/>
        <end position="170"/>
    </location>
</feature>
<evidence type="ECO:0000256" key="1">
    <source>
        <dbReference type="SAM" id="MobiDB-lite"/>
    </source>
</evidence>